<proteinExistence type="predicted"/>
<feature type="compositionally biased region" description="Basic and acidic residues" evidence="1">
    <location>
        <begin position="233"/>
        <end position="254"/>
    </location>
</feature>
<reference evidence="2" key="1">
    <citation type="submission" date="2021-02" db="EMBL/GenBank/DDBJ databases">
        <authorList>
            <person name="Dougan E. K."/>
            <person name="Rhodes N."/>
            <person name="Thang M."/>
            <person name="Chan C."/>
        </authorList>
    </citation>
    <scope>NUCLEOTIDE SEQUENCE</scope>
</reference>
<sequence length="419" mass="46885">MSSFEPSGLHAAATIKAQRALKEGAAENGEECFIDEVQWRADVIDLCRVMECAKKLWLILEHSNEAMIRTALEIMVCRVAKKTLWWQDFWYSVEEKREYFKSLVGQKLAIAIANAKRSKVDLSALQGSGEEDPRLAVLRKQLEESEAALKAARAAQAAAENDARNMREAAEEAAKRIADLEKSIETYRSQAKENAAAANTPAPKDDSEELRRLKAQLSERDKQVADLEQQLKDLTNEIKRRDSLPKEGNDKDSNAELQMAQRRIEDLEKQLKQARADLAAEKKKPPQGPTEKAEKPSKGASEKEKALSEQLEEEQRLREALEGELKNAQDELERLRLELEASKKLAKELQANLDRVLALQSGTGGPEVPVEAAPAEVPVTGMTQAEMDELARLCLVEADVEKLKAKLQKKNDQIKSLQE</sequence>
<dbReference type="OrthoDB" id="446428at2759"/>
<feature type="region of interest" description="Disordered" evidence="1">
    <location>
        <begin position="270"/>
        <end position="316"/>
    </location>
</feature>
<dbReference type="EMBL" id="CAJNNV010013498">
    <property type="protein sequence ID" value="CAE8601751.1"/>
    <property type="molecule type" value="Genomic_DNA"/>
</dbReference>
<protein>
    <submittedName>
        <fullName evidence="2">Uncharacterized protein</fullName>
    </submittedName>
</protein>
<evidence type="ECO:0000313" key="2">
    <source>
        <dbReference type="EMBL" id="CAE8601751.1"/>
    </source>
</evidence>
<feature type="region of interest" description="Disordered" evidence="1">
    <location>
        <begin position="233"/>
        <end position="255"/>
    </location>
</feature>
<feature type="compositionally biased region" description="Basic and acidic residues" evidence="1">
    <location>
        <begin position="291"/>
        <end position="316"/>
    </location>
</feature>
<accession>A0A813ELD4</accession>
<feature type="compositionally biased region" description="Basic and acidic residues" evidence="1">
    <location>
        <begin position="270"/>
        <end position="284"/>
    </location>
</feature>
<evidence type="ECO:0000313" key="3">
    <source>
        <dbReference type="Proteomes" id="UP000654075"/>
    </source>
</evidence>
<keyword evidence="3" id="KW-1185">Reference proteome</keyword>
<feature type="region of interest" description="Disordered" evidence="1">
    <location>
        <begin position="190"/>
        <end position="209"/>
    </location>
</feature>
<dbReference type="Proteomes" id="UP000654075">
    <property type="component" value="Unassembled WGS sequence"/>
</dbReference>
<evidence type="ECO:0000256" key="1">
    <source>
        <dbReference type="SAM" id="MobiDB-lite"/>
    </source>
</evidence>
<organism evidence="2 3">
    <name type="scientific">Polarella glacialis</name>
    <name type="common">Dinoflagellate</name>
    <dbReference type="NCBI Taxonomy" id="89957"/>
    <lineage>
        <taxon>Eukaryota</taxon>
        <taxon>Sar</taxon>
        <taxon>Alveolata</taxon>
        <taxon>Dinophyceae</taxon>
        <taxon>Suessiales</taxon>
        <taxon>Suessiaceae</taxon>
        <taxon>Polarella</taxon>
    </lineage>
</organism>
<name>A0A813ELD4_POLGL</name>
<feature type="compositionally biased region" description="Low complexity" evidence="1">
    <location>
        <begin position="192"/>
        <end position="202"/>
    </location>
</feature>
<feature type="non-terminal residue" evidence="2">
    <location>
        <position position="1"/>
    </location>
</feature>
<gene>
    <name evidence="2" type="ORF">PGLA1383_LOCUS20033</name>
</gene>
<comment type="caution">
    <text evidence="2">The sequence shown here is derived from an EMBL/GenBank/DDBJ whole genome shotgun (WGS) entry which is preliminary data.</text>
</comment>
<dbReference type="AlphaFoldDB" id="A0A813ELD4"/>